<dbReference type="GO" id="GO:0005524">
    <property type="term" value="F:ATP binding"/>
    <property type="evidence" value="ECO:0007669"/>
    <property type="project" value="UniProtKB-UniRule"/>
</dbReference>
<evidence type="ECO:0000313" key="12">
    <source>
        <dbReference type="Proteomes" id="UP000095009"/>
    </source>
</evidence>
<dbReference type="PROSITE" id="PS00107">
    <property type="entry name" value="PROTEIN_KINASE_ATP"/>
    <property type="match status" value="1"/>
</dbReference>
<dbReference type="InterPro" id="IPR008271">
    <property type="entry name" value="Ser/Thr_kinase_AS"/>
</dbReference>
<dbReference type="Pfam" id="PF00069">
    <property type="entry name" value="Pkinase"/>
    <property type="match status" value="1"/>
</dbReference>
<evidence type="ECO:0000256" key="3">
    <source>
        <dbReference type="ARBA" id="ARBA00022679"/>
    </source>
</evidence>
<evidence type="ECO:0000259" key="10">
    <source>
        <dbReference type="PROSITE" id="PS50011"/>
    </source>
</evidence>
<dbReference type="InterPro" id="IPR017441">
    <property type="entry name" value="Protein_kinase_ATP_BS"/>
</dbReference>
<dbReference type="InterPro" id="IPR011009">
    <property type="entry name" value="Kinase-like_dom_sf"/>
</dbReference>
<dbReference type="PANTHER" id="PTHR24058">
    <property type="entry name" value="DUAL SPECIFICITY PROTEIN KINASE"/>
    <property type="match status" value="1"/>
</dbReference>
<gene>
    <name evidence="11" type="ORF">NADFUDRAFT_39130</name>
</gene>
<dbReference type="InterPro" id="IPR050494">
    <property type="entry name" value="Ser_Thr_dual-spec_kinase"/>
</dbReference>
<organism evidence="11 12">
    <name type="scientific">Nadsonia fulvescens var. elongata DSM 6958</name>
    <dbReference type="NCBI Taxonomy" id="857566"/>
    <lineage>
        <taxon>Eukaryota</taxon>
        <taxon>Fungi</taxon>
        <taxon>Dikarya</taxon>
        <taxon>Ascomycota</taxon>
        <taxon>Saccharomycotina</taxon>
        <taxon>Dipodascomycetes</taxon>
        <taxon>Dipodascales</taxon>
        <taxon>Dipodascales incertae sedis</taxon>
        <taxon>Nadsonia</taxon>
    </lineage>
</organism>
<evidence type="ECO:0000256" key="7">
    <source>
        <dbReference type="ARBA" id="ARBA00023596"/>
    </source>
</evidence>
<reference evidence="11 12" key="1">
    <citation type="journal article" date="2016" name="Proc. Natl. Acad. Sci. U.S.A.">
        <title>Comparative genomics of biotechnologically important yeasts.</title>
        <authorList>
            <person name="Riley R."/>
            <person name="Haridas S."/>
            <person name="Wolfe K.H."/>
            <person name="Lopes M.R."/>
            <person name="Hittinger C.T."/>
            <person name="Goeker M."/>
            <person name="Salamov A.A."/>
            <person name="Wisecaver J.H."/>
            <person name="Long T.M."/>
            <person name="Calvey C.H."/>
            <person name="Aerts A.L."/>
            <person name="Barry K.W."/>
            <person name="Choi C."/>
            <person name="Clum A."/>
            <person name="Coughlan A.Y."/>
            <person name="Deshpande S."/>
            <person name="Douglass A.P."/>
            <person name="Hanson S.J."/>
            <person name="Klenk H.-P."/>
            <person name="LaButti K.M."/>
            <person name="Lapidus A."/>
            <person name="Lindquist E.A."/>
            <person name="Lipzen A.M."/>
            <person name="Meier-Kolthoff J.P."/>
            <person name="Ohm R.A."/>
            <person name="Otillar R.P."/>
            <person name="Pangilinan J.L."/>
            <person name="Peng Y."/>
            <person name="Rokas A."/>
            <person name="Rosa C.A."/>
            <person name="Scheuner C."/>
            <person name="Sibirny A.A."/>
            <person name="Slot J.C."/>
            <person name="Stielow J.B."/>
            <person name="Sun H."/>
            <person name="Kurtzman C.P."/>
            <person name="Blackwell M."/>
            <person name="Grigoriev I.V."/>
            <person name="Jeffries T.W."/>
        </authorList>
    </citation>
    <scope>NUCLEOTIDE SEQUENCE [LARGE SCALE GENOMIC DNA]</scope>
    <source>
        <strain evidence="11 12">DSM 6958</strain>
    </source>
</reference>
<evidence type="ECO:0000256" key="1">
    <source>
        <dbReference type="ARBA" id="ARBA00012513"/>
    </source>
</evidence>
<dbReference type="SMART" id="SM00220">
    <property type="entry name" value="S_TKc"/>
    <property type="match status" value="1"/>
</dbReference>
<evidence type="ECO:0000256" key="9">
    <source>
        <dbReference type="SAM" id="MobiDB-lite"/>
    </source>
</evidence>
<dbReference type="PANTHER" id="PTHR24058:SF103">
    <property type="entry name" value="SERINE_THREONINE-PROTEIN KINASE PRP4 HOMOLOG"/>
    <property type="match status" value="1"/>
</dbReference>
<dbReference type="FunFam" id="1.10.510.10:FF:000078">
    <property type="entry name" value="Serine/threonine-protein kinase PRP4 homolog"/>
    <property type="match status" value="1"/>
</dbReference>
<feature type="region of interest" description="Disordered" evidence="9">
    <location>
        <begin position="133"/>
        <end position="163"/>
    </location>
</feature>
<evidence type="ECO:0000256" key="5">
    <source>
        <dbReference type="ARBA" id="ARBA00022777"/>
    </source>
</evidence>
<keyword evidence="5 11" id="KW-0418">Kinase</keyword>
<proteinExistence type="inferred from homology"/>
<dbReference type="PROSITE" id="PS50011">
    <property type="entry name" value="PROTEIN_KINASE_DOM"/>
    <property type="match status" value="1"/>
</dbReference>
<dbReference type="FunFam" id="3.30.200.20:FF:000440">
    <property type="entry name" value="CMGC/DYRK/PRP4 protein kinase, variant"/>
    <property type="match status" value="1"/>
</dbReference>
<dbReference type="InterPro" id="IPR044092">
    <property type="entry name" value="STKc_PRP4"/>
</dbReference>
<feature type="domain" description="Protein kinase" evidence="10">
    <location>
        <begin position="203"/>
        <end position="517"/>
    </location>
</feature>
<evidence type="ECO:0000256" key="4">
    <source>
        <dbReference type="ARBA" id="ARBA00022741"/>
    </source>
</evidence>
<keyword evidence="2" id="KW-0723">Serine/threonine-protein kinase</keyword>
<name>A0A1E3PQJ2_9ASCO</name>
<dbReference type="Proteomes" id="UP000095009">
    <property type="component" value="Unassembled WGS sequence"/>
</dbReference>
<dbReference type="Gene3D" id="3.30.200.20">
    <property type="entry name" value="Phosphorylase Kinase, domain 1"/>
    <property type="match status" value="1"/>
</dbReference>
<dbReference type="GO" id="GO:0004674">
    <property type="term" value="F:protein serine/threonine kinase activity"/>
    <property type="evidence" value="ECO:0007669"/>
    <property type="project" value="UniProtKB-KW"/>
</dbReference>
<protein>
    <recommendedName>
        <fullName evidence="1">non-specific serine/threonine protein kinase</fullName>
        <ecNumber evidence="1">2.7.11.1</ecNumber>
    </recommendedName>
</protein>
<dbReference type="OrthoDB" id="9332038at2759"/>
<dbReference type="GO" id="GO:0045292">
    <property type="term" value="P:mRNA cis splicing, via spliceosome"/>
    <property type="evidence" value="ECO:0007669"/>
    <property type="project" value="InterPro"/>
</dbReference>
<dbReference type="EC" id="2.7.11.1" evidence="1"/>
<feature type="region of interest" description="Disordered" evidence="9">
    <location>
        <begin position="1"/>
        <end position="59"/>
    </location>
</feature>
<dbReference type="SUPFAM" id="SSF56112">
    <property type="entry name" value="Protein kinase-like (PK-like)"/>
    <property type="match status" value="1"/>
</dbReference>
<dbReference type="EMBL" id="KV454406">
    <property type="protein sequence ID" value="ODQ67709.1"/>
    <property type="molecule type" value="Genomic_DNA"/>
</dbReference>
<accession>A0A1E3PQJ2</accession>
<evidence type="ECO:0000256" key="8">
    <source>
        <dbReference type="PROSITE-ProRule" id="PRU10141"/>
    </source>
</evidence>
<dbReference type="CDD" id="cd14135">
    <property type="entry name" value="STKc_PRP4"/>
    <property type="match status" value="1"/>
</dbReference>
<keyword evidence="3" id="KW-0808">Transferase</keyword>
<keyword evidence="4 8" id="KW-0547">Nucleotide-binding</keyword>
<evidence type="ECO:0000313" key="11">
    <source>
        <dbReference type="EMBL" id="ODQ67709.1"/>
    </source>
</evidence>
<dbReference type="STRING" id="857566.A0A1E3PQJ2"/>
<dbReference type="PROSITE" id="PS00108">
    <property type="entry name" value="PROTEIN_KINASE_ST"/>
    <property type="match status" value="1"/>
</dbReference>
<keyword evidence="12" id="KW-1185">Reference proteome</keyword>
<feature type="binding site" evidence="8">
    <location>
        <position position="232"/>
    </location>
    <ligand>
        <name>ATP</name>
        <dbReference type="ChEBI" id="CHEBI:30616"/>
    </ligand>
</feature>
<dbReference type="InterPro" id="IPR000719">
    <property type="entry name" value="Prot_kinase_dom"/>
</dbReference>
<dbReference type="AlphaFoldDB" id="A0A1E3PQJ2"/>
<keyword evidence="6 8" id="KW-0067">ATP-binding</keyword>
<evidence type="ECO:0000256" key="2">
    <source>
        <dbReference type="ARBA" id="ARBA00022527"/>
    </source>
</evidence>
<comment type="similarity">
    <text evidence="7">Belongs to the protein kinase superfamily. CMGC Ser/Thr protein kinase family.</text>
</comment>
<evidence type="ECO:0000256" key="6">
    <source>
        <dbReference type="ARBA" id="ARBA00022840"/>
    </source>
</evidence>
<sequence length="522" mass="58564">MSKFVEPSIDKTSSNKIVASQNDKIPNSKDSITESSSFTTGMKRAGEWGSVSRSQMAKDTHIERENSVLTDSQLIEERRQKRQAIIAKYANGICEVPISIHTATTAISSHNEKPSVRENELVNITTTAMDVQQKKKSKVYDSDSADDMFADSPSNSDSEVSMGKSNYTAIAKGRKLEEGMHANWDDEDGYYRTIVGELIKDRYLINATLGRGMFAEVVRATDNVTGETLAIKIIRNNDMMRKAAAKEIAILQKLQNNDPTDKMHIVRLKYTFDHKNHLCLVFENLSVNLREVIKKFGKDCGLNILAVKSYTQQILIGLLSLERSGVIHADLKPDNILVSENHSILKICDLGSAFDISETEIAPYLASRFYRAPELILGLKNINGIDMWSTGCTLYELYTGKIMFPGKSNNNMLKVIMEVRGKFNHKLLKKGEFGSQHFDSQFNFLSQEFDSLTGSPIVKTISINQPTKDLKTLLKGMEQPGPNSILLDSFIDLLDKMLNINPEKRITPQEALNHPFIRINTL</sequence>
<feature type="compositionally biased region" description="Polar residues" evidence="9">
    <location>
        <begin position="10"/>
        <end position="40"/>
    </location>
</feature>
<dbReference type="Gene3D" id="1.10.510.10">
    <property type="entry name" value="Transferase(Phosphotransferase) domain 1"/>
    <property type="match status" value="1"/>
</dbReference>